<protein>
    <submittedName>
        <fullName evidence="1">Uncharacterized protein</fullName>
    </submittedName>
</protein>
<evidence type="ECO:0000313" key="2">
    <source>
        <dbReference type="Proteomes" id="UP000194267"/>
    </source>
</evidence>
<dbReference type="EMBL" id="LWLV01001496">
    <property type="protein sequence ID" value="OTA40584.1"/>
    <property type="molecule type" value="Genomic_DNA"/>
</dbReference>
<evidence type="ECO:0000313" key="1">
    <source>
        <dbReference type="EMBL" id="OTA40584.1"/>
    </source>
</evidence>
<reference evidence="2" key="1">
    <citation type="submission" date="2016-04" db="EMBL/GenBank/DDBJ databases">
        <authorList>
            <person name="Antunes L.P."/>
            <person name="Martins L.F."/>
            <person name="Pereira R.V."/>
            <person name="Thomas A.M."/>
            <person name="Barbosa D."/>
            <person name="Nascimento L."/>
            <person name="Silva G.M."/>
            <person name="Condomitti G.W."/>
            <person name="Digiampietri L.A."/>
            <person name="Lombardi K.C."/>
            <person name="Ramos P.L."/>
            <person name="Quaggio R.B."/>
            <person name="Oliveira J.C."/>
            <person name="Pascon R.C."/>
            <person name="Cruz J.B."/>
            <person name="Silva A.M."/>
            <person name="Setubal J.C."/>
        </authorList>
    </citation>
    <scope>NUCLEOTIDE SEQUENCE [LARGE SCALE GENOMIC DNA]</scope>
</reference>
<dbReference type="AlphaFoldDB" id="A0A1Y2T4C3"/>
<accession>A0A1Y2T4C3</accession>
<sequence length="63" mass="6916">MSVTPAVGNVFGQLTVTTGRETSTGQAVDVTTRDLWDTKQPPSDLYRGMSTTARVERLRSQLM</sequence>
<proteinExistence type="predicted"/>
<organism evidence="1 2">
    <name type="scientific">Symbiobacterium thermophilum</name>
    <dbReference type="NCBI Taxonomy" id="2734"/>
    <lineage>
        <taxon>Bacteria</taxon>
        <taxon>Bacillati</taxon>
        <taxon>Bacillota</taxon>
        <taxon>Clostridia</taxon>
        <taxon>Eubacteriales</taxon>
        <taxon>Symbiobacteriaceae</taxon>
        <taxon>Symbiobacterium</taxon>
    </lineage>
</organism>
<dbReference type="Proteomes" id="UP000194267">
    <property type="component" value="Unassembled WGS sequence"/>
</dbReference>
<comment type="caution">
    <text evidence="1">The sequence shown here is derived from an EMBL/GenBank/DDBJ whole genome shotgun (WGS) entry which is preliminary data.</text>
</comment>
<name>A0A1Y2T4C3_SYMTR</name>
<gene>
    <name evidence="1" type="ORF">A6D92_15600</name>
</gene>